<evidence type="ECO:0000313" key="7">
    <source>
        <dbReference type="EMBL" id="GEN88389.1"/>
    </source>
</evidence>
<dbReference type="Proteomes" id="UP000321558">
    <property type="component" value="Unassembled WGS sequence"/>
</dbReference>
<proteinExistence type="inferred from homology"/>
<protein>
    <recommendedName>
        <fullName evidence="9">D-3-phosphoglycerate dehydrogenase</fullName>
    </recommendedName>
</protein>
<evidence type="ECO:0000256" key="4">
    <source>
        <dbReference type="RuleBase" id="RU003719"/>
    </source>
</evidence>
<dbReference type="RefSeq" id="WP_186813676.1">
    <property type="nucleotide sequence ID" value="NZ_BJYM01000013.1"/>
</dbReference>
<keyword evidence="3" id="KW-0520">NAD</keyword>
<comment type="caution">
    <text evidence="7">The sequence shown here is derived from an EMBL/GenBank/DDBJ whole genome shotgun (WGS) entry which is preliminary data.</text>
</comment>
<dbReference type="GO" id="GO:0016616">
    <property type="term" value="F:oxidoreductase activity, acting on the CH-OH group of donors, NAD or NADP as acceptor"/>
    <property type="evidence" value="ECO:0007669"/>
    <property type="project" value="InterPro"/>
</dbReference>
<dbReference type="InterPro" id="IPR029753">
    <property type="entry name" value="D-isomer_DH_CS"/>
</dbReference>
<evidence type="ECO:0000313" key="8">
    <source>
        <dbReference type="Proteomes" id="UP000321558"/>
    </source>
</evidence>
<organism evidence="7 8">
    <name type="scientific">Oceanobacillus sojae</name>
    <dbReference type="NCBI Taxonomy" id="582851"/>
    <lineage>
        <taxon>Bacteria</taxon>
        <taxon>Bacillati</taxon>
        <taxon>Bacillota</taxon>
        <taxon>Bacilli</taxon>
        <taxon>Bacillales</taxon>
        <taxon>Bacillaceae</taxon>
        <taxon>Oceanobacillus</taxon>
    </lineage>
</organism>
<keyword evidence="2 4" id="KW-0560">Oxidoreductase</keyword>
<dbReference type="InterPro" id="IPR006139">
    <property type="entry name" value="D-isomer_2_OHA_DH_cat_dom"/>
</dbReference>
<sequence length="310" mass="34123">MAKYKVFLNEYIDEEAIELLEKHADITNNLEKISEIDAIILRTFPVSRKLIENAPKLKVIGKHGVGYDSIDIEAAKEHGVKVVYTPEANIQSVSELIIALMTNAARRISLSFEKGKNNQLTSIGPKNLIGYQLNKKILGLVGAGKIGLNTARIAKNGFNMKIIAFDPLISREQCEELGIEKIDNLNDLLKLSDFVSISVPLNKGTKHLINKDNLSYMKSNAILINTSRGGVVDETALYDALKENKIFAAASDVFVNEPPTGANPLLHLENFIGTPHIGANTKEAAKLVGLTIVQEVLLVLENKEPKYRVI</sequence>
<evidence type="ECO:0000259" key="5">
    <source>
        <dbReference type="Pfam" id="PF00389"/>
    </source>
</evidence>
<dbReference type="InterPro" id="IPR036291">
    <property type="entry name" value="NAD(P)-bd_dom_sf"/>
</dbReference>
<evidence type="ECO:0000256" key="3">
    <source>
        <dbReference type="ARBA" id="ARBA00023027"/>
    </source>
</evidence>
<feature type="domain" description="D-isomer specific 2-hydroxyacid dehydrogenase NAD-binding" evidence="6">
    <location>
        <begin position="98"/>
        <end position="278"/>
    </location>
</feature>
<dbReference type="GO" id="GO:0051287">
    <property type="term" value="F:NAD binding"/>
    <property type="evidence" value="ECO:0007669"/>
    <property type="project" value="InterPro"/>
</dbReference>
<dbReference type="Pfam" id="PF00389">
    <property type="entry name" value="2-Hacid_dh"/>
    <property type="match status" value="1"/>
</dbReference>
<dbReference type="EMBL" id="BJYM01000013">
    <property type="protein sequence ID" value="GEN88389.1"/>
    <property type="molecule type" value="Genomic_DNA"/>
</dbReference>
<dbReference type="CDD" id="cd12173">
    <property type="entry name" value="PGDH_4"/>
    <property type="match status" value="1"/>
</dbReference>
<gene>
    <name evidence="7" type="ORF">OSO01_31280</name>
</gene>
<name>A0A511ZLW2_9BACI</name>
<comment type="similarity">
    <text evidence="1 4">Belongs to the D-isomer specific 2-hydroxyacid dehydrogenase family.</text>
</comment>
<feature type="domain" description="D-isomer specific 2-hydroxyacid dehydrogenase catalytic" evidence="5">
    <location>
        <begin position="21"/>
        <end position="309"/>
    </location>
</feature>
<evidence type="ECO:0000256" key="1">
    <source>
        <dbReference type="ARBA" id="ARBA00005854"/>
    </source>
</evidence>
<dbReference type="PANTHER" id="PTHR42789">
    <property type="entry name" value="D-ISOMER SPECIFIC 2-HYDROXYACID DEHYDROGENASE FAMILY PROTEIN (AFU_ORTHOLOGUE AFUA_6G10090)"/>
    <property type="match status" value="1"/>
</dbReference>
<dbReference type="AlphaFoldDB" id="A0A511ZLW2"/>
<dbReference type="InterPro" id="IPR006140">
    <property type="entry name" value="D-isomer_DH_NAD-bd"/>
</dbReference>
<dbReference type="SUPFAM" id="SSF52283">
    <property type="entry name" value="Formate/glycerate dehydrogenase catalytic domain-like"/>
    <property type="match status" value="1"/>
</dbReference>
<dbReference type="Pfam" id="PF02826">
    <property type="entry name" value="2-Hacid_dh_C"/>
    <property type="match status" value="1"/>
</dbReference>
<keyword evidence="8" id="KW-1185">Reference proteome</keyword>
<reference evidence="7 8" key="1">
    <citation type="submission" date="2019-07" db="EMBL/GenBank/DDBJ databases">
        <title>Whole genome shotgun sequence of Oceanobacillus sojae NBRC 105379.</title>
        <authorList>
            <person name="Hosoyama A."/>
            <person name="Uohara A."/>
            <person name="Ohji S."/>
            <person name="Ichikawa N."/>
        </authorList>
    </citation>
    <scope>NUCLEOTIDE SEQUENCE [LARGE SCALE GENOMIC DNA]</scope>
    <source>
        <strain evidence="7 8">NBRC 105379</strain>
    </source>
</reference>
<evidence type="ECO:0000259" key="6">
    <source>
        <dbReference type="Pfam" id="PF02826"/>
    </source>
</evidence>
<evidence type="ECO:0000256" key="2">
    <source>
        <dbReference type="ARBA" id="ARBA00023002"/>
    </source>
</evidence>
<dbReference type="FunFam" id="3.40.50.720:FF:000203">
    <property type="entry name" value="D-3-phosphoglycerate dehydrogenase (SerA)"/>
    <property type="match status" value="1"/>
</dbReference>
<dbReference type="SUPFAM" id="SSF51735">
    <property type="entry name" value="NAD(P)-binding Rossmann-fold domains"/>
    <property type="match status" value="1"/>
</dbReference>
<dbReference type="PROSITE" id="PS00671">
    <property type="entry name" value="D_2_HYDROXYACID_DH_3"/>
    <property type="match status" value="1"/>
</dbReference>
<dbReference type="PANTHER" id="PTHR42789:SF1">
    <property type="entry name" value="D-ISOMER SPECIFIC 2-HYDROXYACID DEHYDROGENASE FAMILY PROTEIN (AFU_ORTHOLOGUE AFUA_6G10090)"/>
    <property type="match status" value="1"/>
</dbReference>
<dbReference type="Gene3D" id="3.40.50.720">
    <property type="entry name" value="NAD(P)-binding Rossmann-like Domain"/>
    <property type="match status" value="2"/>
</dbReference>
<dbReference type="InterPro" id="IPR050857">
    <property type="entry name" value="D-2-hydroxyacid_DH"/>
</dbReference>
<accession>A0A511ZLW2</accession>
<evidence type="ECO:0008006" key="9">
    <source>
        <dbReference type="Google" id="ProtNLM"/>
    </source>
</evidence>